<dbReference type="OrthoDB" id="408788at2759"/>
<evidence type="ECO:0000256" key="6">
    <source>
        <dbReference type="ARBA" id="ARBA00022694"/>
    </source>
</evidence>
<name>A0A1X2HJA4_SYNRA</name>
<comment type="subcellular location">
    <subcellularLocation>
        <location evidence="10">Mitochondrion matrix</location>
    </subcellularLocation>
    <subcellularLocation>
        <location evidence="10">Nucleus</location>
    </subcellularLocation>
    <subcellularLocation>
        <location evidence="10">Cytoplasm</location>
    </subcellularLocation>
    <text evidence="10">Predominantly in the mitochondria and in the nucleus.</text>
</comment>
<organism evidence="12 13">
    <name type="scientific">Syncephalastrum racemosum</name>
    <name type="common">Filamentous fungus</name>
    <dbReference type="NCBI Taxonomy" id="13706"/>
    <lineage>
        <taxon>Eukaryota</taxon>
        <taxon>Fungi</taxon>
        <taxon>Fungi incertae sedis</taxon>
        <taxon>Mucoromycota</taxon>
        <taxon>Mucoromycotina</taxon>
        <taxon>Mucoromycetes</taxon>
        <taxon>Mucorales</taxon>
        <taxon>Syncephalastraceae</taxon>
        <taxon>Syncephalastrum</taxon>
    </lineage>
</organism>
<comment type="similarity">
    <text evidence="1">Belongs to the class I-like SAM-binding methyltransferase superfamily. TRM5/TYW2 family.</text>
</comment>
<keyword evidence="6 10" id="KW-0819">tRNA processing</keyword>
<dbReference type="InterPro" id="IPR029063">
    <property type="entry name" value="SAM-dependent_MTases_sf"/>
</dbReference>
<comment type="similarity">
    <text evidence="10">Belongs to the TRM5 / TYW2 family.</text>
</comment>
<dbReference type="PANTHER" id="PTHR23245">
    <property type="entry name" value="TRNA METHYLTRANSFERASE"/>
    <property type="match status" value="1"/>
</dbReference>
<evidence type="ECO:0000256" key="1">
    <source>
        <dbReference type="ARBA" id="ARBA00009775"/>
    </source>
</evidence>
<evidence type="ECO:0000256" key="5">
    <source>
        <dbReference type="ARBA" id="ARBA00022691"/>
    </source>
</evidence>
<keyword evidence="4 10" id="KW-0808">Transferase</keyword>
<dbReference type="GO" id="GO:0005759">
    <property type="term" value="C:mitochondrial matrix"/>
    <property type="evidence" value="ECO:0007669"/>
    <property type="project" value="UniProtKB-SubCell"/>
</dbReference>
<dbReference type="InterPro" id="IPR056743">
    <property type="entry name" value="TRM5-TYW2-like_MTfase"/>
</dbReference>
<evidence type="ECO:0000313" key="13">
    <source>
        <dbReference type="Proteomes" id="UP000242180"/>
    </source>
</evidence>
<keyword evidence="7 10" id="KW-0496">Mitochondrion</keyword>
<dbReference type="FunFam" id="3.30.300.110:FF:000001">
    <property type="entry name" value="tRNA (guanine(37)-N1)-methyltransferase"/>
    <property type="match status" value="1"/>
</dbReference>
<evidence type="ECO:0000256" key="9">
    <source>
        <dbReference type="ARBA" id="ARBA00047783"/>
    </source>
</evidence>
<dbReference type="Pfam" id="PF25133">
    <property type="entry name" value="TYW2_N_2"/>
    <property type="match status" value="1"/>
</dbReference>
<evidence type="ECO:0000256" key="3">
    <source>
        <dbReference type="ARBA" id="ARBA00022603"/>
    </source>
</evidence>
<evidence type="ECO:0000256" key="4">
    <source>
        <dbReference type="ARBA" id="ARBA00022679"/>
    </source>
</evidence>
<dbReference type="InterPro" id="IPR025792">
    <property type="entry name" value="tRNA_Gua_MeTrfase_euk"/>
</dbReference>
<feature type="binding site" evidence="10">
    <location>
        <position position="271"/>
    </location>
    <ligand>
        <name>S-adenosyl-L-methionine</name>
        <dbReference type="ChEBI" id="CHEBI:59789"/>
    </ligand>
</feature>
<evidence type="ECO:0000256" key="2">
    <source>
        <dbReference type="ARBA" id="ARBA00022490"/>
    </source>
</evidence>
<feature type="binding site" evidence="10">
    <location>
        <begin position="250"/>
        <end position="251"/>
    </location>
    <ligand>
        <name>S-adenosyl-L-methionine</name>
        <dbReference type="ChEBI" id="CHEBI:59789"/>
    </ligand>
</feature>
<keyword evidence="5 10" id="KW-0949">S-adenosyl-L-methionine</keyword>
<comment type="caution">
    <text evidence="12">The sequence shown here is derived from an EMBL/GenBank/DDBJ whole genome shotgun (WGS) entry which is preliminary data.</text>
</comment>
<comment type="subunit">
    <text evidence="10">Monomer.</text>
</comment>
<dbReference type="Pfam" id="PF02475">
    <property type="entry name" value="TRM5-TYW2_MTfase"/>
    <property type="match status" value="1"/>
</dbReference>
<sequence length="357" mass="41332">MTRLMFFLRRSTSWMLQVPRLPMIVRDTEGDSQYAIVLVNVRSESDLPRDMREKMHHEGWTFVSHTFHITYDYWTADQIFRAVLPGDKIPSSFTKVGHIAHLNLQPEFDPYKSLIGQVILDKYKNITTVVNKTTMIDNTYRNFQMEVLAGEDKMVTTLSENGCRFMLDFSKVYWNSRLQHEHDRLVRSFAKGSIICDVFAGVGPFAIPACKKQGCKVYANDLNPASVEWLNKNIALNKMGSDRIRTYNMDGRAFIRESFTMDDRIDHYIMNLPAIALEFLDAFRGLGDHVSRTVSPMIHCYCFTRGSDPLREINQRIEQALGNAPPEADIYWVRTVAPKKEMYCVSFRLHPALREVH</sequence>
<dbReference type="GO" id="GO:0070901">
    <property type="term" value="P:mitochondrial tRNA methylation"/>
    <property type="evidence" value="ECO:0007669"/>
    <property type="project" value="UniProtKB-ARBA"/>
</dbReference>
<gene>
    <name evidence="10" type="primary">TRM5</name>
    <name evidence="12" type="ORF">BCR43DRAFT_488851</name>
</gene>
<keyword evidence="3 10" id="KW-0489">Methyltransferase</keyword>
<dbReference type="SUPFAM" id="SSF53335">
    <property type="entry name" value="S-adenosyl-L-methionine-dependent methyltransferases"/>
    <property type="match status" value="1"/>
</dbReference>
<accession>A0A1X2HJA4</accession>
<dbReference type="AlphaFoldDB" id="A0A1X2HJA4"/>
<comment type="catalytic activity">
    <reaction evidence="9 10">
        <text>guanosine(37) in tRNA + S-adenosyl-L-methionine = N(1)-methylguanosine(37) in tRNA + S-adenosyl-L-homocysteine + H(+)</text>
        <dbReference type="Rhea" id="RHEA:36899"/>
        <dbReference type="Rhea" id="RHEA-COMP:10145"/>
        <dbReference type="Rhea" id="RHEA-COMP:10147"/>
        <dbReference type="ChEBI" id="CHEBI:15378"/>
        <dbReference type="ChEBI" id="CHEBI:57856"/>
        <dbReference type="ChEBI" id="CHEBI:59789"/>
        <dbReference type="ChEBI" id="CHEBI:73542"/>
        <dbReference type="ChEBI" id="CHEBI:74269"/>
        <dbReference type="EC" id="2.1.1.228"/>
    </reaction>
</comment>
<protein>
    <recommendedName>
        <fullName evidence="10">tRNA (guanine(37)-N1)-methyltransferase</fullName>
        <ecNumber evidence="10">2.1.1.228</ecNumber>
    </recommendedName>
    <alternativeName>
        <fullName evidence="10">M1G-methyltransferase</fullName>
    </alternativeName>
    <alternativeName>
        <fullName evidence="10">tRNA [GM37] methyltransferase</fullName>
    </alternativeName>
    <alternativeName>
        <fullName evidence="10">tRNA methyltransferase 5</fullName>
    </alternativeName>
</protein>
<dbReference type="HAMAP" id="MF_03152">
    <property type="entry name" value="TRM5"/>
    <property type="match status" value="1"/>
</dbReference>
<evidence type="ECO:0000256" key="10">
    <source>
        <dbReference type="HAMAP-Rule" id="MF_03152"/>
    </source>
</evidence>
<dbReference type="STRING" id="13706.A0A1X2HJA4"/>
<comment type="function">
    <text evidence="10">Specifically methylates the N1 position of guanosine-37 in various cytoplasmic and mitochondrial tRNAs. Methylation is not dependent on the nature of the nucleoside 5' of the target nucleoside. This is the first step in the biosynthesis of wybutosine (yW), a modified base adjacent to the anticodon of tRNAs and required for accurate decoding.</text>
</comment>
<feature type="binding site" evidence="10">
    <location>
        <begin position="221"/>
        <end position="222"/>
    </location>
    <ligand>
        <name>S-adenosyl-L-methionine</name>
        <dbReference type="ChEBI" id="CHEBI:59789"/>
    </ligand>
</feature>
<dbReference type="EC" id="2.1.1.228" evidence="10"/>
<dbReference type="GO" id="GO:0002939">
    <property type="term" value="P:tRNA N1-guanine methylation"/>
    <property type="evidence" value="ECO:0007669"/>
    <property type="project" value="TreeGrafter"/>
</dbReference>
<feature type="binding site" evidence="10">
    <location>
        <position position="182"/>
    </location>
    <ligand>
        <name>S-adenosyl-L-methionine</name>
        <dbReference type="ChEBI" id="CHEBI:59789"/>
    </ligand>
</feature>
<dbReference type="GO" id="GO:0005634">
    <property type="term" value="C:nucleus"/>
    <property type="evidence" value="ECO:0007669"/>
    <property type="project" value="UniProtKB-SubCell"/>
</dbReference>
<evidence type="ECO:0000313" key="12">
    <source>
        <dbReference type="EMBL" id="ORY99173.1"/>
    </source>
</evidence>
<keyword evidence="2 10" id="KW-0963">Cytoplasm</keyword>
<dbReference type="CDD" id="cd02440">
    <property type="entry name" value="AdoMet_MTases"/>
    <property type="match status" value="1"/>
</dbReference>
<evidence type="ECO:0000259" key="11">
    <source>
        <dbReference type="PROSITE" id="PS51684"/>
    </source>
</evidence>
<evidence type="ECO:0000256" key="7">
    <source>
        <dbReference type="ARBA" id="ARBA00023128"/>
    </source>
</evidence>
<feature type="domain" description="SAM-dependent methyltransferase TRM5/TYW2-type" evidence="11">
    <location>
        <begin position="93"/>
        <end position="351"/>
    </location>
</feature>
<proteinExistence type="inferred from homology"/>
<reference evidence="12 13" key="1">
    <citation type="submission" date="2016-07" db="EMBL/GenBank/DDBJ databases">
        <title>Pervasive Adenine N6-methylation of Active Genes in Fungi.</title>
        <authorList>
            <consortium name="DOE Joint Genome Institute"/>
            <person name="Mondo S.J."/>
            <person name="Dannebaum R.O."/>
            <person name="Kuo R.C."/>
            <person name="Labutti K."/>
            <person name="Haridas S."/>
            <person name="Kuo A."/>
            <person name="Salamov A."/>
            <person name="Ahrendt S.R."/>
            <person name="Lipzen A."/>
            <person name="Sullivan W."/>
            <person name="Andreopoulos W.B."/>
            <person name="Clum A."/>
            <person name="Lindquist E."/>
            <person name="Daum C."/>
            <person name="Ramamoorthy G.K."/>
            <person name="Gryganskyi A."/>
            <person name="Culley D."/>
            <person name="Magnuson J.K."/>
            <person name="James T.Y."/>
            <person name="O'Malley M.A."/>
            <person name="Stajich J.E."/>
            <person name="Spatafora J.W."/>
            <person name="Visel A."/>
            <person name="Grigoriev I.V."/>
        </authorList>
    </citation>
    <scope>NUCLEOTIDE SEQUENCE [LARGE SCALE GENOMIC DNA]</scope>
    <source>
        <strain evidence="12 13">NRRL 2496</strain>
    </source>
</reference>
<dbReference type="InterPro" id="IPR056744">
    <property type="entry name" value="TRM5/TYW2-like_N"/>
</dbReference>
<dbReference type="PROSITE" id="PS51684">
    <property type="entry name" value="SAM_MT_TRM5_TYW2"/>
    <property type="match status" value="1"/>
</dbReference>
<dbReference type="Gene3D" id="3.30.300.110">
    <property type="entry name" value="Met-10+ protein-like domains"/>
    <property type="match status" value="1"/>
</dbReference>
<dbReference type="GO" id="GO:0052906">
    <property type="term" value="F:tRNA (guanine(37)-N1)-methyltransferase activity"/>
    <property type="evidence" value="ECO:0007669"/>
    <property type="project" value="UniProtKB-UniRule"/>
</dbReference>
<dbReference type="OMA" id="WVRTVAP"/>
<evidence type="ECO:0000256" key="8">
    <source>
        <dbReference type="ARBA" id="ARBA00023242"/>
    </source>
</evidence>
<dbReference type="Gene3D" id="3.40.50.150">
    <property type="entry name" value="Vaccinia Virus protein VP39"/>
    <property type="match status" value="1"/>
</dbReference>
<dbReference type="InParanoid" id="A0A1X2HJA4"/>
<dbReference type="PANTHER" id="PTHR23245:SF36">
    <property type="entry name" value="TRNA (GUANINE(37)-N1)-METHYLTRANSFERASE"/>
    <property type="match status" value="1"/>
</dbReference>
<dbReference type="Proteomes" id="UP000242180">
    <property type="component" value="Unassembled WGS sequence"/>
</dbReference>
<keyword evidence="13" id="KW-1185">Reference proteome</keyword>
<keyword evidence="8 10" id="KW-0539">Nucleus</keyword>
<dbReference type="InterPro" id="IPR030382">
    <property type="entry name" value="MeTrfase_TRM5/TYW2"/>
</dbReference>
<dbReference type="EMBL" id="MCGN01000003">
    <property type="protein sequence ID" value="ORY99173.1"/>
    <property type="molecule type" value="Genomic_DNA"/>
</dbReference>